<dbReference type="EMBL" id="CP025746">
    <property type="protein sequence ID" value="QAA33948.1"/>
    <property type="molecule type" value="Genomic_DNA"/>
</dbReference>
<evidence type="ECO:0000313" key="2">
    <source>
        <dbReference type="Proteomes" id="UP000286268"/>
    </source>
</evidence>
<name>A0A410DY79_9CLOT</name>
<reference evidence="1 2" key="1">
    <citation type="submission" date="2018-01" db="EMBL/GenBank/DDBJ databases">
        <title>Genome Sequencing and Assembly of Anaerobacter polyendosporus strain CT4.</title>
        <authorList>
            <person name="Tachaapaikoon C."/>
            <person name="Sutheeworapong S."/>
            <person name="Jenjaroenpun P."/>
            <person name="Wongsurawat T."/>
            <person name="Nookeaw I."/>
            <person name="Cheawchanlertfa P."/>
            <person name="Kosugi A."/>
            <person name="Cheevadhanarak S."/>
            <person name="Ratanakhanokchai K."/>
        </authorList>
    </citation>
    <scope>NUCLEOTIDE SEQUENCE [LARGE SCALE GENOMIC DNA]</scope>
    <source>
        <strain evidence="1 2">CT4</strain>
    </source>
</reference>
<protein>
    <submittedName>
        <fullName evidence="1">Dihydroorotate dehydrogenase (Quinone)</fullName>
    </submittedName>
</protein>
<gene>
    <name evidence="1" type="ORF">C1I91_21235</name>
</gene>
<dbReference type="Proteomes" id="UP000286268">
    <property type="component" value="Chromosome"/>
</dbReference>
<evidence type="ECO:0000313" key="1">
    <source>
        <dbReference type="EMBL" id="QAA33948.1"/>
    </source>
</evidence>
<sequence length="123" mass="14704">MNEINEEYYDGFEGEPEMIFTLVKSNGQKEEFGIWDGYFSTIIKKVKPKENGWTGLAYYYHLYIGWYDESPWMVENLIESYEQLKEIDIESFENDEDKKVLVKIICMFKKAIDNGEKVYISYE</sequence>
<keyword evidence="2" id="KW-1185">Reference proteome</keyword>
<proteinExistence type="predicted"/>
<dbReference type="OrthoDB" id="1830797at2"/>
<organism evidence="1 2">
    <name type="scientific">Clostridium manihotivorum</name>
    <dbReference type="NCBI Taxonomy" id="2320868"/>
    <lineage>
        <taxon>Bacteria</taxon>
        <taxon>Bacillati</taxon>
        <taxon>Bacillota</taxon>
        <taxon>Clostridia</taxon>
        <taxon>Eubacteriales</taxon>
        <taxon>Clostridiaceae</taxon>
        <taxon>Clostridium</taxon>
    </lineage>
</organism>
<accession>A0A410DY79</accession>
<dbReference type="RefSeq" id="WP_128214668.1">
    <property type="nucleotide sequence ID" value="NZ_CP025746.1"/>
</dbReference>
<dbReference type="AlphaFoldDB" id="A0A410DY79"/>
<dbReference type="KEGG" id="cmah:C1I91_21235"/>